<dbReference type="GO" id="GO:0051537">
    <property type="term" value="F:2 iron, 2 sulfur cluster binding"/>
    <property type="evidence" value="ECO:0007669"/>
    <property type="project" value="UniProtKB-KW"/>
</dbReference>
<accession>A0A4U1I9G1</accession>
<evidence type="ECO:0000313" key="8">
    <source>
        <dbReference type="Proteomes" id="UP000305539"/>
    </source>
</evidence>
<name>A0A4U1I9G1_9BURK</name>
<dbReference type="Pfam" id="PF00355">
    <property type="entry name" value="Rieske"/>
    <property type="match status" value="1"/>
</dbReference>
<evidence type="ECO:0000313" key="7">
    <source>
        <dbReference type="EMBL" id="TKC90047.1"/>
    </source>
</evidence>
<dbReference type="SUPFAM" id="SSF55961">
    <property type="entry name" value="Bet v1-like"/>
    <property type="match status" value="1"/>
</dbReference>
<dbReference type="InterPro" id="IPR015881">
    <property type="entry name" value="ARHD_Rieske_2Fe_2S"/>
</dbReference>
<dbReference type="SUPFAM" id="SSF50022">
    <property type="entry name" value="ISP domain"/>
    <property type="match status" value="1"/>
</dbReference>
<dbReference type="EMBL" id="SWJE01000004">
    <property type="protein sequence ID" value="TKC90047.1"/>
    <property type="molecule type" value="Genomic_DNA"/>
</dbReference>
<sequence>MLTEEKNRMLTRVGPGAPMGELLRRYWMPIAGESEFDRVSIKPVRLLGEDLVLYKDLTGNFGLVDRRCPHRRADLAYGMVEESGIRCSYHGWCMDHTGSCVEQPFEDAAFPERELKGRIRTKAYPVQKKAGMLWAYLGPQPAPLLPDWEPFSWRNGFTQVVISTVPCNWFQCQENSIDPVHFEWMHENWGQRLRGGNSEYGPAHLKLDFEEFEYGFVYKRIKENTTEDDPLWTVGRVCLWPNGFFLGEHFEWRVPIDDENTLSVTWKFTRVPREREPYEQTSIPTWIGPTHDANGEWINTHVMNQDFLAWVGQGVIADRTEENLAGSDRGIAMIRRRFFEEMEAIAAGADAKGTIRDPERNREVALPIADRESVMRGYTTDEILADPRKRMMFTQYVFQAGQPDSVRDAFSKAMGIEATDFRGLNQ</sequence>
<organism evidence="7 8">
    <name type="scientific">Trinickia terrae</name>
    <dbReference type="NCBI Taxonomy" id="2571161"/>
    <lineage>
        <taxon>Bacteria</taxon>
        <taxon>Pseudomonadati</taxon>
        <taxon>Pseudomonadota</taxon>
        <taxon>Betaproteobacteria</taxon>
        <taxon>Burkholderiales</taxon>
        <taxon>Burkholderiaceae</taxon>
        <taxon>Trinickia</taxon>
    </lineage>
</organism>
<proteinExistence type="predicted"/>
<dbReference type="Gene3D" id="3.90.380.10">
    <property type="entry name" value="Naphthalene 1,2-dioxygenase Alpha Subunit, Chain A, domain 1"/>
    <property type="match status" value="1"/>
</dbReference>
<dbReference type="PROSITE" id="PS51296">
    <property type="entry name" value="RIESKE"/>
    <property type="match status" value="1"/>
</dbReference>
<feature type="domain" description="Rieske" evidence="6">
    <location>
        <begin position="27"/>
        <end position="135"/>
    </location>
</feature>
<dbReference type="InterPro" id="IPR036922">
    <property type="entry name" value="Rieske_2Fe-2S_sf"/>
</dbReference>
<protein>
    <submittedName>
        <fullName evidence="7">Aromatic ring-hydroxylating dioxygenase subunit alpha</fullName>
    </submittedName>
</protein>
<dbReference type="InterPro" id="IPR017941">
    <property type="entry name" value="Rieske_2Fe-2S"/>
</dbReference>
<dbReference type="GO" id="GO:0005506">
    <property type="term" value="F:iron ion binding"/>
    <property type="evidence" value="ECO:0007669"/>
    <property type="project" value="InterPro"/>
</dbReference>
<dbReference type="PANTHER" id="PTHR21266:SF59">
    <property type="entry name" value="BLR4922 PROTEIN"/>
    <property type="match status" value="1"/>
</dbReference>
<keyword evidence="1" id="KW-0001">2Fe-2S</keyword>
<keyword evidence="3" id="KW-0560">Oxidoreductase</keyword>
<keyword evidence="4" id="KW-0408">Iron</keyword>
<dbReference type="InterPro" id="IPR050584">
    <property type="entry name" value="Cholesterol_7-desaturase"/>
</dbReference>
<dbReference type="PANTHER" id="PTHR21266">
    <property type="entry name" value="IRON-SULFUR DOMAIN CONTAINING PROTEIN"/>
    <property type="match status" value="1"/>
</dbReference>
<dbReference type="Pfam" id="PF19301">
    <property type="entry name" value="LigXa_C"/>
    <property type="match status" value="1"/>
</dbReference>
<reference evidence="7 8" key="1">
    <citation type="submission" date="2019-04" db="EMBL/GenBank/DDBJ databases">
        <title>Trinickia sp. 7GSK02, isolated from subtropical forest soil.</title>
        <authorList>
            <person name="Gao Z.-H."/>
            <person name="Qiu L.-H."/>
        </authorList>
    </citation>
    <scope>NUCLEOTIDE SEQUENCE [LARGE SCALE GENOMIC DNA]</scope>
    <source>
        <strain evidence="7 8">7GSK02</strain>
    </source>
</reference>
<evidence type="ECO:0000256" key="4">
    <source>
        <dbReference type="ARBA" id="ARBA00023004"/>
    </source>
</evidence>
<dbReference type="OrthoDB" id="9790995at2"/>
<dbReference type="Gene3D" id="2.102.10.10">
    <property type="entry name" value="Rieske [2Fe-2S] iron-sulphur domain"/>
    <property type="match status" value="1"/>
</dbReference>
<dbReference type="PROSITE" id="PS00570">
    <property type="entry name" value="RING_HYDROXYL_ALPHA"/>
    <property type="match status" value="1"/>
</dbReference>
<dbReference type="GO" id="GO:0051213">
    <property type="term" value="F:dioxygenase activity"/>
    <property type="evidence" value="ECO:0007669"/>
    <property type="project" value="UniProtKB-KW"/>
</dbReference>
<keyword evidence="2" id="KW-0479">Metal-binding</keyword>
<keyword evidence="7" id="KW-0223">Dioxygenase</keyword>
<evidence type="ECO:0000259" key="6">
    <source>
        <dbReference type="PROSITE" id="PS51296"/>
    </source>
</evidence>
<evidence type="ECO:0000256" key="1">
    <source>
        <dbReference type="ARBA" id="ARBA00022714"/>
    </source>
</evidence>
<dbReference type="AlphaFoldDB" id="A0A4U1I9G1"/>
<gene>
    <name evidence="7" type="ORF">FAZ69_07735</name>
</gene>
<keyword evidence="8" id="KW-1185">Reference proteome</keyword>
<dbReference type="InterPro" id="IPR045623">
    <property type="entry name" value="LigXa_C"/>
</dbReference>
<comment type="caution">
    <text evidence="7">The sequence shown here is derived from an EMBL/GenBank/DDBJ whole genome shotgun (WGS) entry which is preliminary data.</text>
</comment>
<evidence type="ECO:0000256" key="3">
    <source>
        <dbReference type="ARBA" id="ARBA00023002"/>
    </source>
</evidence>
<keyword evidence="5" id="KW-0411">Iron-sulfur</keyword>
<dbReference type="Proteomes" id="UP000305539">
    <property type="component" value="Unassembled WGS sequence"/>
</dbReference>
<dbReference type="RefSeq" id="WP_136893377.1">
    <property type="nucleotide sequence ID" value="NZ_SWJE01000004.1"/>
</dbReference>
<evidence type="ECO:0000256" key="2">
    <source>
        <dbReference type="ARBA" id="ARBA00022723"/>
    </source>
</evidence>
<dbReference type="CDD" id="cd08878">
    <property type="entry name" value="RHO_alpha_C_DMO-like"/>
    <property type="match status" value="1"/>
</dbReference>
<evidence type="ECO:0000256" key="5">
    <source>
        <dbReference type="ARBA" id="ARBA00023014"/>
    </source>
</evidence>